<protein>
    <recommendedName>
        <fullName evidence="9">Dof zinc finger protein</fullName>
    </recommendedName>
</protein>
<name>A0A7I8K167_SPIIN</name>
<dbReference type="PROSITE" id="PS01361">
    <property type="entry name" value="ZF_DOF_1"/>
    <property type="match status" value="1"/>
</dbReference>
<dbReference type="EMBL" id="LR746264">
    <property type="protein sequence ID" value="CAA7389481.1"/>
    <property type="molecule type" value="Genomic_DNA"/>
</dbReference>
<comment type="function">
    <text evidence="9">Transcription factor that binds specifically to a 5'-AA[AG]G-3' consensus core sequence.</text>
</comment>
<keyword evidence="5 8" id="KW-0238">DNA-binding</keyword>
<evidence type="ECO:0000256" key="2">
    <source>
        <dbReference type="ARBA" id="ARBA00022771"/>
    </source>
</evidence>
<dbReference type="GO" id="GO:0003700">
    <property type="term" value="F:DNA-binding transcription factor activity"/>
    <property type="evidence" value="ECO:0007669"/>
    <property type="project" value="UniProtKB-UniRule"/>
</dbReference>
<proteinExistence type="predicted"/>
<dbReference type="InterPro" id="IPR045174">
    <property type="entry name" value="Dof"/>
</dbReference>
<dbReference type="OrthoDB" id="1927254at2759"/>
<dbReference type="AlphaFoldDB" id="A0A7I8K167"/>
<keyword evidence="4 9" id="KW-0805">Transcription regulation</keyword>
<evidence type="ECO:0000256" key="7">
    <source>
        <dbReference type="ARBA" id="ARBA00023242"/>
    </source>
</evidence>
<evidence type="ECO:0000256" key="1">
    <source>
        <dbReference type="ARBA" id="ARBA00022723"/>
    </source>
</evidence>
<dbReference type="PROSITE" id="PS50884">
    <property type="entry name" value="ZF_DOF_2"/>
    <property type="match status" value="1"/>
</dbReference>
<dbReference type="GO" id="GO:0005634">
    <property type="term" value="C:nucleus"/>
    <property type="evidence" value="ECO:0007669"/>
    <property type="project" value="UniProtKB-SubCell"/>
</dbReference>
<evidence type="ECO:0000256" key="8">
    <source>
        <dbReference type="PROSITE-ProRule" id="PRU00071"/>
    </source>
</evidence>
<dbReference type="PANTHER" id="PTHR31992:SF221">
    <property type="entry name" value="DOF ZINC FINGER PROTEIN DOF3.2-RELATED"/>
    <property type="match status" value="1"/>
</dbReference>
<evidence type="ECO:0000256" key="9">
    <source>
        <dbReference type="RuleBase" id="RU369094"/>
    </source>
</evidence>
<accession>A0A7I8K167</accession>
<reference evidence="12" key="1">
    <citation type="submission" date="2020-02" db="EMBL/GenBank/DDBJ databases">
        <authorList>
            <person name="Scholz U."/>
            <person name="Mascher M."/>
            <person name="Fiebig A."/>
        </authorList>
    </citation>
    <scope>NUCLEOTIDE SEQUENCE</scope>
</reference>
<evidence type="ECO:0000313" key="13">
    <source>
        <dbReference type="Proteomes" id="UP000663760"/>
    </source>
</evidence>
<feature type="domain" description="Dof-type" evidence="11">
    <location>
        <begin position="35"/>
        <end position="89"/>
    </location>
</feature>
<dbReference type="Proteomes" id="UP000663760">
    <property type="component" value="Chromosome 1"/>
</dbReference>
<keyword evidence="7 8" id="KW-0539">Nucleus</keyword>
<dbReference type="InterPro" id="IPR003851">
    <property type="entry name" value="Znf_Dof"/>
</dbReference>
<evidence type="ECO:0000313" key="12">
    <source>
        <dbReference type="EMBL" id="CAA7389481.1"/>
    </source>
</evidence>
<keyword evidence="3 9" id="KW-0862">Zinc</keyword>
<organism evidence="12 13">
    <name type="scientific">Spirodela intermedia</name>
    <name type="common">Intermediate duckweed</name>
    <dbReference type="NCBI Taxonomy" id="51605"/>
    <lineage>
        <taxon>Eukaryota</taxon>
        <taxon>Viridiplantae</taxon>
        <taxon>Streptophyta</taxon>
        <taxon>Embryophyta</taxon>
        <taxon>Tracheophyta</taxon>
        <taxon>Spermatophyta</taxon>
        <taxon>Magnoliopsida</taxon>
        <taxon>Liliopsida</taxon>
        <taxon>Araceae</taxon>
        <taxon>Lemnoideae</taxon>
        <taxon>Spirodela</taxon>
    </lineage>
</organism>
<keyword evidence="6 9" id="KW-0804">Transcription</keyword>
<sequence length="242" mass="27156">MGSHLLEEVFGCTNPSPPQSQQQDRRPRPQPEQALRCPRCDSTNTKFCYYNNYSLSQPRYFCKGCRRYWTKGGTLRNVPVGGGCRKNKRSSSKKTQDQPLLQTLPPPPPPPLTFDHNELSLAFARLQKPPPTGQRGLDDHHYDSFMPQQAPGFLDDSLSSFSSLYYGLDGQGLLPFEMLSGATAAIKQEPSYRWVEGDTSRLLMGLQWPVAVDGDVTVEAGREYWNGLGSTWQHGLVNSFLI</sequence>
<keyword evidence="13" id="KW-1185">Reference proteome</keyword>
<comment type="subcellular location">
    <subcellularLocation>
        <location evidence="8 9">Nucleus</location>
    </subcellularLocation>
</comment>
<evidence type="ECO:0000256" key="5">
    <source>
        <dbReference type="ARBA" id="ARBA00023125"/>
    </source>
</evidence>
<evidence type="ECO:0000256" key="10">
    <source>
        <dbReference type="SAM" id="MobiDB-lite"/>
    </source>
</evidence>
<evidence type="ECO:0000256" key="3">
    <source>
        <dbReference type="ARBA" id="ARBA00022833"/>
    </source>
</evidence>
<evidence type="ECO:0000259" key="11">
    <source>
        <dbReference type="PROSITE" id="PS50884"/>
    </source>
</evidence>
<dbReference type="PANTHER" id="PTHR31992">
    <property type="entry name" value="DOF ZINC FINGER PROTEIN DOF1.4-RELATED"/>
    <property type="match status" value="1"/>
</dbReference>
<dbReference type="GO" id="GO:0003677">
    <property type="term" value="F:DNA binding"/>
    <property type="evidence" value="ECO:0007669"/>
    <property type="project" value="UniProtKB-UniRule"/>
</dbReference>
<feature type="region of interest" description="Disordered" evidence="10">
    <location>
        <begin position="79"/>
        <end position="113"/>
    </location>
</feature>
<dbReference type="Pfam" id="PF02701">
    <property type="entry name" value="Zn_ribbon_Dof"/>
    <property type="match status" value="1"/>
</dbReference>
<keyword evidence="1 9" id="KW-0479">Metal-binding</keyword>
<feature type="region of interest" description="Disordered" evidence="10">
    <location>
        <begin position="9"/>
        <end position="36"/>
    </location>
</feature>
<keyword evidence="2 8" id="KW-0863">Zinc-finger</keyword>
<evidence type="ECO:0000256" key="4">
    <source>
        <dbReference type="ARBA" id="ARBA00023015"/>
    </source>
</evidence>
<dbReference type="GO" id="GO:0008270">
    <property type="term" value="F:zinc ion binding"/>
    <property type="evidence" value="ECO:0007669"/>
    <property type="project" value="UniProtKB-KW"/>
</dbReference>
<gene>
    <name evidence="12" type="ORF">SI8410_01001526</name>
</gene>
<evidence type="ECO:0000256" key="6">
    <source>
        <dbReference type="ARBA" id="ARBA00023163"/>
    </source>
</evidence>